<keyword evidence="2" id="KW-0472">Membrane</keyword>
<dbReference type="InterPro" id="IPR018764">
    <property type="entry name" value="RskA_C"/>
</dbReference>
<organism evidence="4 5">
    <name type="scientific">Agromyces salentinus</name>
    <dbReference type="NCBI Taxonomy" id="269421"/>
    <lineage>
        <taxon>Bacteria</taxon>
        <taxon>Bacillati</taxon>
        <taxon>Actinomycetota</taxon>
        <taxon>Actinomycetes</taxon>
        <taxon>Micrococcales</taxon>
        <taxon>Microbacteriaceae</taxon>
        <taxon>Agromyces</taxon>
    </lineage>
</organism>
<name>A0ABN2N193_9MICO</name>
<evidence type="ECO:0000256" key="1">
    <source>
        <dbReference type="SAM" id="MobiDB-lite"/>
    </source>
</evidence>
<accession>A0ABN2N193</accession>
<evidence type="ECO:0000313" key="5">
    <source>
        <dbReference type="Proteomes" id="UP001501746"/>
    </source>
</evidence>
<feature type="transmembrane region" description="Helical" evidence="2">
    <location>
        <begin position="166"/>
        <end position="189"/>
    </location>
</feature>
<feature type="region of interest" description="Disordered" evidence="1">
    <location>
        <begin position="119"/>
        <end position="154"/>
    </location>
</feature>
<dbReference type="RefSeq" id="WP_157428462.1">
    <property type="nucleotide sequence ID" value="NZ_BAAANK010000012.1"/>
</dbReference>
<reference evidence="4 5" key="1">
    <citation type="journal article" date="2019" name="Int. J. Syst. Evol. Microbiol.">
        <title>The Global Catalogue of Microorganisms (GCM) 10K type strain sequencing project: providing services to taxonomists for standard genome sequencing and annotation.</title>
        <authorList>
            <consortium name="The Broad Institute Genomics Platform"/>
            <consortium name="The Broad Institute Genome Sequencing Center for Infectious Disease"/>
            <person name="Wu L."/>
            <person name="Ma J."/>
        </authorList>
    </citation>
    <scope>NUCLEOTIDE SEQUENCE [LARGE SCALE GENOMIC DNA]</scope>
    <source>
        <strain evidence="4 5">JCM 14323</strain>
    </source>
</reference>
<dbReference type="Proteomes" id="UP001501746">
    <property type="component" value="Unassembled WGS sequence"/>
</dbReference>
<comment type="caution">
    <text evidence="4">The sequence shown here is derived from an EMBL/GenBank/DDBJ whole genome shotgun (WGS) entry which is preliminary data.</text>
</comment>
<gene>
    <name evidence="4" type="ORF">GCM10009750_35420</name>
</gene>
<feature type="compositionally biased region" description="Low complexity" evidence="1">
    <location>
        <begin position="128"/>
        <end position="153"/>
    </location>
</feature>
<evidence type="ECO:0000256" key="2">
    <source>
        <dbReference type="SAM" id="Phobius"/>
    </source>
</evidence>
<keyword evidence="5" id="KW-1185">Reference proteome</keyword>
<keyword evidence="2" id="KW-0812">Transmembrane</keyword>
<keyword evidence="2" id="KW-1133">Transmembrane helix</keyword>
<feature type="region of interest" description="Disordered" evidence="1">
    <location>
        <begin position="51"/>
        <end position="70"/>
    </location>
</feature>
<sequence length="304" mass="30866">MEHIEPDELAVLAVDGEEPSDAVAAHLERCAQCRGDYESFAGIVAAGRGGAAPRDAVAGSPRLGGPQGSPGAVGAVGLAADEDLPSPSVWQRIHGELGLDPALAEDPITARLAPATTAREVDGRVEATPEASAAPPTGTPTTTTTASDPDAPAVRPVRTLPSRARWWTLAAAAAVIGIVAGVTVGLAVARPSATQEVLARATLDPFPGWDASGDAIVEQDDEGRRSIVVDLDVAPTADAVQEVWLIRSDASGLVSLGLLDGASGRFALPADIDLGEFTIVDVSAEPLDGVPAHSGDSIVRGDLN</sequence>
<protein>
    <recommendedName>
        <fullName evidence="3">Anti-sigma K factor RskA C-terminal domain-containing protein</fullName>
    </recommendedName>
</protein>
<dbReference type="EMBL" id="BAAANK010000012">
    <property type="protein sequence ID" value="GAA1846025.1"/>
    <property type="molecule type" value="Genomic_DNA"/>
</dbReference>
<feature type="domain" description="Anti-sigma K factor RskA C-terminal" evidence="3">
    <location>
        <begin position="169"/>
        <end position="295"/>
    </location>
</feature>
<evidence type="ECO:0000313" key="4">
    <source>
        <dbReference type="EMBL" id="GAA1846025.1"/>
    </source>
</evidence>
<proteinExistence type="predicted"/>
<dbReference type="Pfam" id="PF10099">
    <property type="entry name" value="RskA_C"/>
    <property type="match status" value="1"/>
</dbReference>
<evidence type="ECO:0000259" key="3">
    <source>
        <dbReference type="Pfam" id="PF10099"/>
    </source>
</evidence>